<feature type="transmembrane region" description="Helical" evidence="1">
    <location>
        <begin position="131"/>
        <end position="152"/>
    </location>
</feature>
<dbReference type="RefSeq" id="WP_153480018.1">
    <property type="nucleotide sequence ID" value="NZ_VWNA01000001.1"/>
</dbReference>
<keyword evidence="1" id="KW-0472">Membrane</keyword>
<comment type="caution">
    <text evidence="3">The sequence shown here is derived from an EMBL/GenBank/DDBJ whole genome shotgun (WGS) entry which is preliminary data.</text>
</comment>
<evidence type="ECO:0000259" key="2">
    <source>
        <dbReference type="Pfam" id="PF00892"/>
    </source>
</evidence>
<dbReference type="SUPFAM" id="SSF103481">
    <property type="entry name" value="Multidrug resistance efflux transporter EmrE"/>
    <property type="match status" value="2"/>
</dbReference>
<reference evidence="3 4" key="1">
    <citation type="submission" date="2019-09" db="EMBL/GenBank/DDBJ databases">
        <title>Segnochrobactrum spirostomi gen. nov., sp. nov., isolated from the ciliate Spirostomum cf. yagiui and description of a novel family, Segnochrobactraceae fam. nov. within the order Rhizobiales of the class Alphaproteobacteria.</title>
        <authorList>
            <person name="Akter S."/>
            <person name="Shazib S.U.A."/>
            <person name="Shin M.K."/>
        </authorList>
    </citation>
    <scope>NUCLEOTIDE SEQUENCE [LARGE SCALE GENOMIC DNA]</scope>
    <source>
        <strain evidence="3 4">Sp-1</strain>
    </source>
</reference>
<keyword evidence="1" id="KW-0812">Transmembrane</keyword>
<feature type="transmembrane region" description="Helical" evidence="1">
    <location>
        <begin position="102"/>
        <end position="124"/>
    </location>
</feature>
<evidence type="ECO:0000313" key="3">
    <source>
        <dbReference type="EMBL" id="MQT12791.1"/>
    </source>
</evidence>
<sequence>MTILADRSSAPRSRALVFAGIALVGGAIGMAASAVFVRWAEVGPFVSAFWRAGLSIPFLWLWARLESRGVPAVPWSRPVVFAGLFFAGDLIFWHLAILNTTLTNATLLGTLAPVWVALGSRVFIGEPVSRATFAGLALCVAGALLLVGSSLGLNPERVFGDLCGVVTSLFFGAYFLSVRVARRTMGSGLVLYRSTLITAAVLLVVAAALDGHFLPASLAGVGALVALALVSQVGGQGLLAFALGHLSAAFSSLVIFLETVAAALFGYAFFNEAITGLQLVGGIAILSGIWVARPRRSGSA</sequence>
<keyword evidence="1" id="KW-1133">Transmembrane helix</keyword>
<dbReference type="PANTHER" id="PTHR22911:SF76">
    <property type="entry name" value="EAMA DOMAIN-CONTAINING PROTEIN"/>
    <property type="match status" value="1"/>
</dbReference>
<feature type="transmembrane region" description="Helical" evidence="1">
    <location>
        <begin position="15"/>
        <end position="39"/>
    </location>
</feature>
<feature type="transmembrane region" description="Helical" evidence="1">
    <location>
        <begin position="221"/>
        <end position="243"/>
    </location>
</feature>
<name>A0A6A7Y3V6_9HYPH</name>
<feature type="transmembrane region" description="Helical" evidence="1">
    <location>
        <begin position="45"/>
        <end position="63"/>
    </location>
</feature>
<proteinExistence type="predicted"/>
<dbReference type="AlphaFoldDB" id="A0A6A7Y3V6"/>
<dbReference type="GO" id="GO:0016020">
    <property type="term" value="C:membrane"/>
    <property type="evidence" value="ECO:0007669"/>
    <property type="project" value="InterPro"/>
</dbReference>
<dbReference type="PANTHER" id="PTHR22911">
    <property type="entry name" value="ACYL-MALONYL CONDENSING ENZYME-RELATED"/>
    <property type="match status" value="1"/>
</dbReference>
<protein>
    <submittedName>
        <fullName evidence="3">DMT family transporter</fullName>
    </submittedName>
</protein>
<feature type="transmembrane region" description="Helical" evidence="1">
    <location>
        <begin position="158"/>
        <end position="178"/>
    </location>
</feature>
<keyword evidence="4" id="KW-1185">Reference proteome</keyword>
<dbReference type="InterPro" id="IPR037185">
    <property type="entry name" value="EmrE-like"/>
</dbReference>
<organism evidence="3 4">
    <name type="scientific">Segnochrobactrum spirostomi</name>
    <dbReference type="NCBI Taxonomy" id="2608987"/>
    <lineage>
        <taxon>Bacteria</taxon>
        <taxon>Pseudomonadati</taxon>
        <taxon>Pseudomonadota</taxon>
        <taxon>Alphaproteobacteria</taxon>
        <taxon>Hyphomicrobiales</taxon>
        <taxon>Segnochrobactraceae</taxon>
        <taxon>Segnochrobactrum</taxon>
    </lineage>
</organism>
<feature type="transmembrane region" description="Helical" evidence="1">
    <location>
        <begin position="250"/>
        <end position="270"/>
    </location>
</feature>
<evidence type="ECO:0000256" key="1">
    <source>
        <dbReference type="SAM" id="Phobius"/>
    </source>
</evidence>
<evidence type="ECO:0000313" key="4">
    <source>
        <dbReference type="Proteomes" id="UP000332515"/>
    </source>
</evidence>
<feature type="transmembrane region" description="Helical" evidence="1">
    <location>
        <begin position="75"/>
        <end position="96"/>
    </location>
</feature>
<feature type="transmembrane region" description="Helical" evidence="1">
    <location>
        <begin position="276"/>
        <end position="292"/>
    </location>
</feature>
<dbReference type="InterPro" id="IPR000620">
    <property type="entry name" value="EamA_dom"/>
</dbReference>
<feature type="transmembrane region" description="Helical" evidence="1">
    <location>
        <begin position="190"/>
        <end position="209"/>
    </location>
</feature>
<dbReference type="Pfam" id="PF00892">
    <property type="entry name" value="EamA"/>
    <property type="match status" value="2"/>
</dbReference>
<dbReference type="Proteomes" id="UP000332515">
    <property type="component" value="Unassembled WGS sequence"/>
</dbReference>
<feature type="domain" description="EamA" evidence="2">
    <location>
        <begin position="159"/>
        <end position="291"/>
    </location>
</feature>
<feature type="domain" description="EamA" evidence="2">
    <location>
        <begin position="21"/>
        <end position="147"/>
    </location>
</feature>
<gene>
    <name evidence="3" type="ORF">F0357_09030</name>
</gene>
<accession>A0A6A7Y3V6</accession>
<dbReference type="EMBL" id="VWNA01000001">
    <property type="protein sequence ID" value="MQT12791.1"/>
    <property type="molecule type" value="Genomic_DNA"/>
</dbReference>